<dbReference type="EMBL" id="QEAQ01000035">
    <property type="protein sequence ID" value="TPX58487.1"/>
    <property type="molecule type" value="Genomic_DNA"/>
</dbReference>
<sequence>MSSLDSSSRQTVPRPTDEHSTVQAFRARVATNRQQAAEEKLRRVNRVLRRAEVSKVANALRKRLEYAKFKVQHGWSQKTFGEIKDMYAATLQNSTGDSDATAGKESRAVGGSDDMDVSSPPPQQSPVHNRLRVPNATVSPASSDRDNNEKSNLATVLTNKLRAETDAYFARLGLPSIYDAQGWDSQHATANATTKSRTPSSVRNYFPSPAPSPVISRASSPTTPMLSSAGFPVDADAEQGALLLMMMQGTRR</sequence>
<evidence type="ECO:0000313" key="11">
    <source>
        <dbReference type="Proteomes" id="UP000318582"/>
    </source>
</evidence>
<evidence type="ECO:0000256" key="2">
    <source>
        <dbReference type="ARBA" id="ARBA00004496"/>
    </source>
</evidence>
<gene>
    <name evidence="10" type="ORF">PhCBS80983_g03098</name>
</gene>
<protein>
    <submittedName>
        <fullName evidence="10">Uncharacterized protein</fullName>
    </submittedName>
</protein>
<keyword evidence="4" id="KW-0963">Cytoplasm</keyword>
<evidence type="ECO:0000256" key="6">
    <source>
        <dbReference type="ARBA" id="ARBA00023015"/>
    </source>
</evidence>
<feature type="region of interest" description="Disordered" evidence="9">
    <location>
        <begin position="1"/>
        <end position="23"/>
    </location>
</feature>
<evidence type="ECO:0000256" key="1">
    <source>
        <dbReference type="ARBA" id="ARBA00004123"/>
    </source>
</evidence>
<organism evidence="10 11">
    <name type="scientific">Powellomyces hirtus</name>
    <dbReference type="NCBI Taxonomy" id="109895"/>
    <lineage>
        <taxon>Eukaryota</taxon>
        <taxon>Fungi</taxon>
        <taxon>Fungi incertae sedis</taxon>
        <taxon>Chytridiomycota</taxon>
        <taxon>Chytridiomycota incertae sedis</taxon>
        <taxon>Chytridiomycetes</taxon>
        <taxon>Spizellomycetales</taxon>
        <taxon>Powellomycetaceae</taxon>
        <taxon>Powellomyces</taxon>
    </lineage>
</organism>
<comment type="subcellular location">
    <subcellularLocation>
        <location evidence="2">Cytoplasm</location>
    </subcellularLocation>
    <subcellularLocation>
        <location evidence="1">Nucleus</location>
    </subcellularLocation>
</comment>
<keyword evidence="7" id="KW-0804">Transcription</keyword>
<evidence type="ECO:0000256" key="5">
    <source>
        <dbReference type="ARBA" id="ARBA00022491"/>
    </source>
</evidence>
<evidence type="ECO:0000256" key="9">
    <source>
        <dbReference type="SAM" id="MobiDB-lite"/>
    </source>
</evidence>
<evidence type="ECO:0000313" key="10">
    <source>
        <dbReference type="EMBL" id="TPX58487.1"/>
    </source>
</evidence>
<keyword evidence="5" id="KW-0678">Repressor</keyword>
<evidence type="ECO:0000256" key="8">
    <source>
        <dbReference type="ARBA" id="ARBA00023242"/>
    </source>
</evidence>
<feature type="compositionally biased region" description="Polar residues" evidence="9">
    <location>
        <begin position="1"/>
        <end position="13"/>
    </location>
</feature>
<accession>A0A507E528</accession>
<comment type="similarity">
    <text evidence="3">Belongs to the WHI5/NRM1 family.</text>
</comment>
<feature type="region of interest" description="Disordered" evidence="9">
    <location>
        <begin position="93"/>
        <end position="151"/>
    </location>
</feature>
<name>A0A507E528_9FUNG</name>
<comment type="caution">
    <text evidence="10">The sequence shown here is derived from an EMBL/GenBank/DDBJ whole genome shotgun (WGS) entry which is preliminary data.</text>
</comment>
<evidence type="ECO:0000256" key="7">
    <source>
        <dbReference type="ARBA" id="ARBA00023163"/>
    </source>
</evidence>
<dbReference type="InterPro" id="IPR013734">
    <property type="entry name" value="TF_Nrm1/Whi5"/>
</dbReference>
<keyword evidence="6" id="KW-0805">Transcription regulation</keyword>
<evidence type="ECO:0000256" key="3">
    <source>
        <dbReference type="ARBA" id="ARBA00006922"/>
    </source>
</evidence>
<dbReference type="GO" id="GO:0005737">
    <property type="term" value="C:cytoplasm"/>
    <property type="evidence" value="ECO:0007669"/>
    <property type="project" value="UniProtKB-SubCell"/>
</dbReference>
<dbReference type="AlphaFoldDB" id="A0A507E528"/>
<keyword evidence="8" id="KW-0539">Nucleus</keyword>
<evidence type="ECO:0000256" key="4">
    <source>
        <dbReference type="ARBA" id="ARBA00022490"/>
    </source>
</evidence>
<keyword evidence="11" id="KW-1185">Reference proteome</keyword>
<reference evidence="10 11" key="1">
    <citation type="journal article" date="2019" name="Sci. Rep.">
        <title>Comparative genomics of chytrid fungi reveal insights into the obligate biotrophic and pathogenic lifestyle of Synchytrium endobioticum.</title>
        <authorList>
            <person name="van de Vossenberg B.T.L.H."/>
            <person name="Warris S."/>
            <person name="Nguyen H.D.T."/>
            <person name="van Gent-Pelzer M.P.E."/>
            <person name="Joly D.L."/>
            <person name="van de Geest H.C."/>
            <person name="Bonants P.J.M."/>
            <person name="Smith D.S."/>
            <person name="Levesque C.A."/>
            <person name="van der Lee T.A.J."/>
        </authorList>
    </citation>
    <scope>NUCLEOTIDE SEQUENCE [LARGE SCALE GENOMIC DNA]</scope>
    <source>
        <strain evidence="10 11">CBS 809.83</strain>
    </source>
</reference>
<dbReference type="Proteomes" id="UP000318582">
    <property type="component" value="Unassembled WGS sequence"/>
</dbReference>
<dbReference type="GO" id="GO:0005634">
    <property type="term" value="C:nucleus"/>
    <property type="evidence" value="ECO:0007669"/>
    <property type="project" value="UniProtKB-SubCell"/>
</dbReference>
<dbReference type="Pfam" id="PF08528">
    <property type="entry name" value="Whi5"/>
    <property type="match status" value="1"/>
</dbReference>
<proteinExistence type="inferred from homology"/>